<dbReference type="Pfam" id="PF10095">
    <property type="entry name" value="DUF2333"/>
    <property type="match status" value="1"/>
</dbReference>
<proteinExistence type="predicted"/>
<dbReference type="STRING" id="762983.HMPREF9444_01799"/>
<protein>
    <recommendedName>
        <fullName evidence="3">Imelysin</fullName>
    </recommendedName>
</protein>
<evidence type="ECO:0000313" key="1">
    <source>
        <dbReference type="EMBL" id="EFY06429.1"/>
    </source>
</evidence>
<accession>E8LM25</accession>
<dbReference type="eggNOG" id="COG5345">
    <property type="taxonomic scope" value="Bacteria"/>
</dbReference>
<dbReference type="InterPro" id="IPR016936">
    <property type="entry name" value="UCP029693"/>
</dbReference>
<dbReference type="RefSeq" id="WP_009143963.1">
    <property type="nucleotide sequence ID" value="NZ_GL831048.1"/>
</dbReference>
<gene>
    <name evidence="1" type="ORF">HMPREF9444_01799</name>
</gene>
<organism evidence="1 2">
    <name type="scientific">Succinatimonas hippei (strain DSM 22608 / JCM 16073 / KCTC 15190 / YIT 12066)</name>
    <dbReference type="NCBI Taxonomy" id="762983"/>
    <lineage>
        <taxon>Bacteria</taxon>
        <taxon>Pseudomonadati</taxon>
        <taxon>Pseudomonadota</taxon>
        <taxon>Gammaproteobacteria</taxon>
        <taxon>Aeromonadales</taxon>
        <taxon>Succinivibrionaceae</taxon>
        <taxon>Succinatimonas</taxon>
    </lineage>
</organism>
<dbReference type="HOGENOM" id="CLU_908290_0_0_6"/>
<dbReference type="AlphaFoldDB" id="E8LM25"/>
<comment type="caution">
    <text evidence="1">The sequence shown here is derived from an EMBL/GenBank/DDBJ whole genome shotgun (WGS) entry which is preliminary data.</text>
</comment>
<dbReference type="EMBL" id="AEVO01000120">
    <property type="protein sequence ID" value="EFY06429.1"/>
    <property type="molecule type" value="Genomic_DNA"/>
</dbReference>
<name>E8LM25_SUCHY</name>
<evidence type="ECO:0008006" key="3">
    <source>
        <dbReference type="Google" id="ProtNLM"/>
    </source>
</evidence>
<sequence length="301" mass="33052">MNLKPLKYILPVVIGLGAVYLIAEGVCSNTTREQYKPEQLAADATDAQRGQVIANSVNFALEQELDTLFGWQLNDLFFVPSIFDNKSAYQAGVIYATRQASDVLAKTAARAGERDTIDPRLTAASGRYFAYGQDVWGFWFIYDCEGKYREGIKNWNDWAASINDGTKKAGVYNVRSDDVYEILKYASTVTELALSYLNSSSIGHFSADDAIYYAKGVVSVAGNVVRGLAAVDESVAVRGGQENLDEALKRFDYIAEFDPLYVFAGGNAVGDAMMPNHVAALARHVDIVNNRINDMLASMEK</sequence>
<dbReference type="OrthoDB" id="5821246at2"/>
<keyword evidence="2" id="KW-1185">Reference proteome</keyword>
<evidence type="ECO:0000313" key="2">
    <source>
        <dbReference type="Proteomes" id="UP000018458"/>
    </source>
</evidence>
<dbReference type="Proteomes" id="UP000018458">
    <property type="component" value="Unassembled WGS sequence"/>
</dbReference>
<reference evidence="1 2" key="1">
    <citation type="submission" date="2011-01" db="EMBL/GenBank/DDBJ databases">
        <authorList>
            <person name="Weinstock G."/>
            <person name="Sodergren E."/>
            <person name="Clifton S."/>
            <person name="Fulton L."/>
            <person name="Fulton B."/>
            <person name="Courtney L."/>
            <person name="Fronick C."/>
            <person name="Harrison M."/>
            <person name="Strong C."/>
            <person name="Farmer C."/>
            <person name="Delahaunty K."/>
            <person name="Markovic C."/>
            <person name="Hall O."/>
            <person name="Minx P."/>
            <person name="Tomlinson C."/>
            <person name="Mitreva M."/>
            <person name="Hou S."/>
            <person name="Chen J."/>
            <person name="Wollam A."/>
            <person name="Pepin K.H."/>
            <person name="Johnson M."/>
            <person name="Bhonagiri V."/>
            <person name="Zhang X."/>
            <person name="Suruliraj S."/>
            <person name="Warren W."/>
            <person name="Chinwalla A."/>
            <person name="Mardis E.R."/>
            <person name="Wilson R.K."/>
        </authorList>
    </citation>
    <scope>NUCLEOTIDE SEQUENCE [LARGE SCALE GENOMIC DNA]</scope>
    <source>
        <strain evidence="2">DSM 22608 / JCM 16073 / KCTC 15190 / YIT 12066</strain>
    </source>
</reference>